<reference evidence="1" key="1">
    <citation type="submission" date="2014-11" db="EMBL/GenBank/DDBJ databases">
        <authorList>
            <person name="Amaro Gonzalez C."/>
        </authorList>
    </citation>
    <scope>NUCLEOTIDE SEQUENCE</scope>
</reference>
<organism evidence="1">
    <name type="scientific">Anguilla anguilla</name>
    <name type="common">European freshwater eel</name>
    <name type="synonym">Muraena anguilla</name>
    <dbReference type="NCBI Taxonomy" id="7936"/>
    <lineage>
        <taxon>Eukaryota</taxon>
        <taxon>Metazoa</taxon>
        <taxon>Chordata</taxon>
        <taxon>Craniata</taxon>
        <taxon>Vertebrata</taxon>
        <taxon>Euteleostomi</taxon>
        <taxon>Actinopterygii</taxon>
        <taxon>Neopterygii</taxon>
        <taxon>Teleostei</taxon>
        <taxon>Anguilliformes</taxon>
        <taxon>Anguillidae</taxon>
        <taxon>Anguilla</taxon>
    </lineage>
</organism>
<evidence type="ECO:0000313" key="1">
    <source>
        <dbReference type="EMBL" id="JAH97524.1"/>
    </source>
</evidence>
<name>A0A0E9X4K2_ANGAN</name>
<reference evidence="1" key="2">
    <citation type="journal article" date="2015" name="Fish Shellfish Immunol.">
        <title>Early steps in the European eel (Anguilla anguilla)-Vibrio vulnificus interaction in the gills: Role of the RtxA13 toxin.</title>
        <authorList>
            <person name="Callol A."/>
            <person name="Pajuelo D."/>
            <person name="Ebbesson L."/>
            <person name="Teles M."/>
            <person name="MacKenzie S."/>
            <person name="Amaro C."/>
        </authorList>
    </citation>
    <scope>NUCLEOTIDE SEQUENCE</scope>
</reference>
<protein>
    <submittedName>
        <fullName evidence="1">Uncharacterized protein</fullName>
    </submittedName>
</protein>
<accession>A0A0E9X4K2</accession>
<dbReference type="EMBL" id="GBXM01011053">
    <property type="protein sequence ID" value="JAH97524.1"/>
    <property type="molecule type" value="Transcribed_RNA"/>
</dbReference>
<sequence>MLGPAVILWENVVLPSDTVMTKQNYFCGWCVLYQTVVKGWPASHAVPWCGDDKAGICSTRVWGYGWYMLFQGVGIWLVYAVPGCGDMAGICCTREVGRLHQGQPAAQALHYM</sequence>
<dbReference type="AlphaFoldDB" id="A0A0E9X4K2"/>
<proteinExistence type="predicted"/>